<gene>
    <name evidence="7" type="ordered locus">DEFDS_1942</name>
</gene>
<dbReference type="InterPro" id="IPR050553">
    <property type="entry name" value="Thioredoxin_ResA/DsbE_sf"/>
</dbReference>
<organism evidence="7 8">
    <name type="scientific">Deferribacter desulfuricans (strain DSM 14783 / JCM 11476 / NBRC 101012 / SSM1)</name>
    <dbReference type="NCBI Taxonomy" id="639282"/>
    <lineage>
        <taxon>Bacteria</taxon>
        <taxon>Pseudomonadati</taxon>
        <taxon>Deferribacterota</taxon>
        <taxon>Deferribacteres</taxon>
        <taxon>Deferribacterales</taxon>
        <taxon>Deferribacteraceae</taxon>
        <taxon>Deferribacter</taxon>
    </lineage>
</organism>
<dbReference type="PROSITE" id="PS51352">
    <property type="entry name" value="THIOREDOXIN_2"/>
    <property type="match status" value="1"/>
</dbReference>
<keyword evidence="5" id="KW-0732">Signal</keyword>
<dbReference type="GO" id="GO:0016491">
    <property type="term" value="F:oxidoreductase activity"/>
    <property type="evidence" value="ECO:0007669"/>
    <property type="project" value="InterPro"/>
</dbReference>
<evidence type="ECO:0000256" key="5">
    <source>
        <dbReference type="SAM" id="SignalP"/>
    </source>
</evidence>
<proteinExistence type="predicted"/>
<dbReference type="GO" id="GO:0030313">
    <property type="term" value="C:cell envelope"/>
    <property type="evidence" value="ECO:0007669"/>
    <property type="project" value="UniProtKB-SubCell"/>
</dbReference>
<dbReference type="AlphaFoldDB" id="D3P9K3"/>
<dbReference type="InterPro" id="IPR036249">
    <property type="entry name" value="Thioredoxin-like_sf"/>
</dbReference>
<accession>D3P9K3</accession>
<dbReference type="Pfam" id="PF00578">
    <property type="entry name" value="AhpC-TSA"/>
    <property type="match status" value="1"/>
</dbReference>
<evidence type="ECO:0000313" key="8">
    <source>
        <dbReference type="Proteomes" id="UP000001520"/>
    </source>
</evidence>
<dbReference type="eggNOG" id="COG0526">
    <property type="taxonomic scope" value="Bacteria"/>
</dbReference>
<reference evidence="7 8" key="1">
    <citation type="journal article" date="2010" name="DNA Res.">
        <title>Bacterial lifestyle in a deep-sea hydrothermal vent chimney revealed by the genome sequence of the thermophilic bacterium Deferribacter desulfuricans SSM1.</title>
        <authorList>
            <person name="Takaki Y."/>
            <person name="Shimamura S."/>
            <person name="Nakagawa S."/>
            <person name="Fukuhara Y."/>
            <person name="Horikawa H."/>
            <person name="Ankai A."/>
            <person name="Harada T."/>
            <person name="Hosoyama A."/>
            <person name="Oguchi A."/>
            <person name="Fukui S."/>
            <person name="Fujita N."/>
            <person name="Takami H."/>
            <person name="Takai K."/>
        </authorList>
    </citation>
    <scope>NUCLEOTIDE SEQUENCE [LARGE SCALE GENOMIC DNA]</scope>
    <source>
        <strain evidence="8">DSM 14783 / JCM 11476 / NBRC 101012 / SSM1</strain>
    </source>
</reference>
<name>D3P9K3_DEFDS</name>
<dbReference type="Proteomes" id="UP000001520">
    <property type="component" value="Chromosome"/>
</dbReference>
<dbReference type="PROSITE" id="PS51257">
    <property type="entry name" value="PROKAR_LIPOPROTEIN"/>
    <property type="match status" value="1"/>
</dbReference>
<keyword evidence="2" id="KW-0201">Cytochrome c-type biogenesis</keyword>
<keyword evidence="3" id="KW-1015">Disulfide bond</keyword>
<evidence type="ECO:0000256" key="4">
    <source>
        <dbReference type="ARBA" id="ARBA00023284"/>
    </source>
</evidence>
<keyword evidence="4" id="KW-0676">Redox-active center</keyword>
<dbReference type="InterPro" id="IPR000866">
    <property type="entry name" value="AhpC/TSA"/>
</dbReference>
<dbReference type="PROSITE" id="PS00194">
    <property type="entry name" value="THIOREDOXIN_1"/>
    <property type="match status" value="1"/>
</dbReference>
<dbReference type="STRING" id="639282.DEFDS_1942"/>
<dbReference type="SUPFAM" id="SSF52833">
    <property type="entry name" value="Thioredoxin-like"/>
    <property type="match status" value="1"/>
</dbReference>
<dbReference type="OrthoDB" id="9794348at2"/>
<dbReference type="KEGG" id="ddf:DEFDS_1942"/>
<feature type="chain" id="PRO_5003048234" evidence="5">
    <location>
        <begin position="28"/>
        <end position="166"/>
    </location>
</feature>
<protein>
    <submittedName>
        <fullName evidence="7">Thioredoxin family protein</fullName>
    </submittedName>
</protein>
<evidence type="ECO:0000256" key="1">
    <source>
        <dbReference type="ARBA" id="ARBA00004196"/>
    </source>
</evidence>
<keyword evidence="8" id="KW-1185">Reference proteome</keyword>
<dbReference type="Gene3D" id="3.40.30.10">
    <property type="entry name" value="Glutaredoxin"/>
    <property type="match status" value="1"/>
</dbReference>
<feature type="signal peptide" evidence="5">
    <location>
        <begin position="1"/>
        <end position="27"/>
    </location>
</feature>
<dbReference type="InterPro" id="IPR017937">
    <property type="entry name" value="Thioredoxin_CS"/>
</dbReference>
<evidence type="ECO:0000259" key="6">
    <source>
        <dbReference type="PROSITE" id="PS51352"/>
    </source>
</evidence>
<dbReference type="GO" id="GO:0016209">
    <property type="term" value="F:antioxidant activity"/>
    <property type="evidence" value="ECO:0007669"/>
    <property type="project" value="InterPro"/>
</dbReference>
<dbReference type="CDD" id="cd02966">
    <property type="entry name" value="TlpA_like_family"/>
    <property type="match status" value="1"/>
</dbReference>
<dbReference type="InterPro" id="IPR013766">
    <property type="entry name" value="Thioredoxin_domain"/>
</dbReference>
<dbReference type="PANTHER" id="PTHR42852">
    <property type="entry name" value="THIOL:DISULFIDE INTERCHANGE PROTEIN DSBE"/>
    <property type="match status" value="1"/>
</dbReference>
<sequence>MRIKSILAVSILVLSLLFSSCSQNQQAENTKQIVSSLETINVAQFKELKNRYKDKVILVNFFASWCPPCNQETPGFVRVYNKLKDKGFIILAFSIDDNVDDAVKFVNKYGITYPVYHADRSLEAYFNVSTIPTSVFYKKGGTLYNLHVGYIDEKDLENYILDLLNK</sequence>
<dbReference type="HOGENOM" id="CLU_042529_11_2_0"/>
<evidence type="ECO:0000256" key="2">
    <source>
        <dbReference type="ARBA" id="ARBA00022748"/>
    </source>
</evidence>
<dbReference type="GO" id="GO:0017004">
    <property type="term" value="P:cytochrome complex assembly"/>
    <property type="evidence" value="ECO:0007669"/>
    <property type="project" value="UniProtKB-KW"/>
</dbReference>
<dbReference type="RefSeq" id="WP_013008638.1">
    <property type="nucleotide sequence ID" value="NC_013939.1"/>
</dbReference>
<comment type="subcellular location">
    <subcellularLocation>
        <location evidence="1">Cell envelope</location>
    </subcellularLocation>
</comment>
<dbReference type="PANTHER" id="PTHR42852:SF6">
    <property type="entry name" value="THIOL:DISULFIDE INTERCHANGE PROTEIN DSBE"/>
    <property type="match status" value="1"/>
</dbReference>
<evidence type="ECO:0000256" key="3">
    <source>
        <dbReference type="ARBA" id="ARBA00023157"/>
    </source>
</evidence>
<evidence type="ECO:0000313" key="7">
    <source>
        <dbReference type="EMBL" id="BAI81393.1"/>
    </source>
</evidence>
<dbReference type="EMBL" id="AP011529">
    <property type="protein sequence ID" value="BAI81393.1"/>
    <property type="molecule type" value="Genomic_DNA"/>
</dbReference>
<feature type="domain" description="Thioredoxin" evidence="6">
    <location>
        <begin position="26"/>
        <end position="165"/>
    </location>
</feature>